<dbReference type="EMBL" id="HBUE01280194">
    <property type="protein sequence ID" value="CAG6568543.1"/>
    <property type="molecule type" value="Transcribed_RNA"/>
</dbReference>
<accession>A0A8D8DQF6</accession>
<feature type="region of interest" description="Disordered" evidence="1">
    <location>
        <begin position="1"/>
        <end position="152"/>
    </location>
</feature>
<feature type="compositionally biased region" description="Basic residues" evidence="1">
    <location>
        <begin position="117"/>
        <end position="138"/>
    </location>
</feature>
<name>A0A8D8DQF6_CULPI</name>
<sequence length="174" mass="19997">MMNQTRHRSRAAWPFPRRNRRLTQQTRPDRRPPPRVTSAFPRRTFPSRKTVPASSPAVTRNALPERSKRPPKVCISPRRTSPTSTVELRCHLRASPGSTRVTRTRAPPPSRPQGHANARRPSRNDRRPRRRCRRHRRQTTANRPARATSGRATTFRQIQLRLSLCGIPSVGCRG</sequence>
<proteinExistence type="predicted"/>
<reference evidence="2" key="1">
    <citation type="submission" date="2021-05" db="EMBL/GenBank/DDBJ databases">
        <authorList>
            <person name="Alioto T."/>
            <person name="Alioto T."/>
            <person name="Gomez Garrido J."/>
        </authorList>
    </citation>
    <scope>NUCLEOTIDE SEQUENCE</scope>
</reference>
<dbReference type="AlphaFoldDB" id="A0A8D8DQF6"/>
<evidence type="ECO:0000313" key="2">
    <source>
        <dbReference type="EMBL" id="CAG6517025.1"/>
    </source>
</evidence>
<dbReference type="EMBL" id="HBUE01174679">
    <property type="protein sequence ID" value="CAG6517025.1"/>
    <property type="molecule type" value="Transcribed_RNA"/>
</dbReference>
<feature type="compositionally biased region" description="Basic residues" evidence="1">
    <location>
        <begin position="1"/>
        <end position="10"/>
    </location>
</feature>
<organism evidence="2">
    <name type="scientific">Culex pipiens</name>
    <name type="common">House mosquito</name>
    <dbReference type="NCBI Taxonomy" id="7175"/>
    <lineage>
        <taxon>Eukaryota</taxon>
        <taxon>Metazoa</taxon>
        <taxon>Ecdysozoa</taxon>
        <taxon>Arthropoda</taxon>
        <taxon>Hexapoda</taxon>
        <taxon>Insecta</taxon>
        <taxon>Pterygota</taxon>
        <taxon>Neoptera</taxon>
        <taxon>Endopterygota</taxon>
        <taxon>Diptera</taxon>
        <taxon>Nematocera</taxon>
        <taxon>Culicoidea</taxon>
        <taxon>Culicidae</taxon>
        <taxon>Culicinae</taxon>
        <taxon>Culicini</taxon>
        <taxon>Culex</taxon>
        <taxon>Culex</taxon>
    </lineage>
</organism>
<protein>
    <submittedName>
        <fullName evidence="2">(northern house mosquito) hypothetical protein</fullName>
    </submittedName>
</protein>
<evidence type="ECO:0000256" key="1">
    <source>
        <dbReference type="SAM" id="MobiDB-lite"/>
    </source>
</evidence>